<comment type="caution">
    <text evidence="1">The sequence shown here is derived from an EMBL/GenBank/DDBJ whole genome shotgun (WGS) entry which is preliminary data.</text>
</comment>
<organism evidence="1 2">
    <name type="scientific">Cetraspora pellucida</name>
    <dbReference type="NCBI Taxonomy" id="1433469"/>
    <lineage>
        <taxon>Eukaryota</taxon>
        <taxon>Fungi</taxon>
        <taxon>Fungi incertae sedis</taxon>
        <taxon>Mucoromycota</taxon>
        <taxon>Glomeromycotina</taxon>
        <taxon>Glomeromycetes</taxon>
        <taxon>Diversisporales</taxon>
        <taxon>Gigasporaceae</taxon>
        <taxon>Cetraspora</taxon>
    </lineage>
</organism>
<proteinExistence type="predicted"/>
<name>A0ACA9QSJ6_9GLOM</name>
<protein>
    <submittedName>
        <fullName evidence="1">7745_t:CDS:1</fullName>
    </submittedName>
</protein>
<keyword evidence="2" id="KW-1185">Reference proteome</keyword>
<reference evidence="1" key="1">
    <citation type="submission" date="2021-06" db="EMBL/GenBank/DDBJ databases">
        <authorList>
            <person name="Kallberg Y."/>
            <person name="Tangrot J."/>
            <person name="Rosling A."/>
        </authorList>
    </citation>
    <scope>NUCLEOTIDE SEQUENCE</scope>
    <source>
        <strain evidence="1">28 12/20/2015</strain>
    </source>
</reference>
<evidence type="ECO:0000313" key="2">
    <source>
        <dbReference type="Proteomes" id="UP000789366"/>
    </source>
</evidence>
<gene>
    <name evidence="1" type="ORF">SPELUC_LOCUS15137</name>
</gene>
<evidence type="ECO:0000313" key="1">
    <source>
        <dbReference type="EMBL" id="CAG8760983.1"/>
    </source>
</evidence>
<dbReference type="Proteomes" id="UP000789366">
    <property type="component" value="Unassembled WGS sequence"/>
</dbReference>
<dbReference type="EMBL" id="CAJVPW010048268">
    <property type="protein sequence ID" value="CAG8760983.1"/>
    <property type="molecule type" value="Genomic_DNA"/>
</dbReference>
<accession>A0ACA9QSJ6</accession>
<sequence>MAKKKKLTTLQHGRILYDHSHGDSYLTIAKNVKCKKTTVHDAIKRTEAGTTAVKKCSGRKPIFDTSALEELKKLVIQDAKHRRLSAREIQELWNKEKNQT</sequence>
<feature type="non-terminal residue" evidence="1">
    <location>
        <position position="100"/>
    </location>
</feature>